<keyword evidence="3" id="KW-1185">Reference proteome</keyword>
<organism evidence="2 3">
    <name type="scientific">Rhizophagus irregularis</name>
    <dbReference type="NCBI Taxonomy" id="588596"/>
    <lineage>
        <taxon>Eukaryota</taxon>
        <taxon>Fungi</taxon>
        <taxon>Fungi incertae sedis</taxon>
        <taxon>Mucoromycota</taxon>
        <taxon>Glomeromycotina</taxon>
        <taxon>Glomeromycetes</taxon>
        <taxon>Glomerales</taxon>
        <taxon>Glomeraceae</taxon>
        <taxon>Rhizophagus</taxon>
    </lineage>
</organism>
<dbReference type="Proteomes" id="UP000234323">
    <property type="component" value="Unassembled WGS sequence"/>
</dbReference>
<comment type="caution">
    <text evidence="2">The sequence shown here is derived from an EMBL/GenBank/DDBJ whole genome shotgun (WGS) entry which is preliminary data.</text>
</comment>
<dbReference type="InterPro" id="IPR047273">
    <property type="entry name" value="VRTN_OTU_dom"/>
</dbReference>
<evidence type="ECO:0000313" key="3">
    <source>
        <dbReference type="Proteomes" id="UP000234323"/>
    </source>
</evidence>
<evidence type="ECO:0000313" key="2">
    <source>
        <dbReference type="EMBL" id="PKY45624.1"/>
    </source>
</evidence>
<evidence type="ECO:0000256" key="1">
    <source>
        <dbReference type="SAM" id="MobiDB-lite"/>
    </source>
</evidence>
<dbReference type="EMBL" id="LLXI01000397">
    <property type="protein sequence ID" value="PKY45624.1"/>
    <property type="molecule type" value="Genomic_DNA"/>
</dbReference>
<dbReference type="VEuPathDB" id="FungiDB:RhiirFUN_004585"/>
<proteinExistence type="predicted"/>
<reference evidence="2 3" key="1">
    <citation type="submission" date="2015-10" db="EMBL/GenBank/DDBJ databases">
        <title>Genome analyses suggest a sexual origin of heterokaryosis in a supposedly ancient asexual fungus.</title>
        <authorList>
            <person name="Ropars J."/>
            <person name="Sedzielewska K."/>
            <person name="Noel J."/>
            <person name="Charron P."/>
            <person name="Farinelli L."/>
            <person name="Marton T."/>
            <person name="Kruger M."/>
            <person name="Pelin A."/>
            <person name="Brachmann A."/>
            <person name="Corradi N."/>
        </authorList>
    </citation>
    <scope>NUCLEOTIDE SEQUENCE [LARGE SCALE GENOMIC DNA]</scope>
    <source>
        <strain evidence="2 3">A4</strain>
    </source>
</reference>
<protein>
    <submittedName>
        <fullName evidence="2">Uncharacterized protein</fullName>
    </submittedName>
</protein>
<sequence length="1410" mass="161419">MNSKNLEQLLNINKFLSTTPPPNIHSVQDYVSTINISGIFSITFDTPHETLPPLTNVDNTAEKILHLQYPHLTSAAVFSNGDCLLNSISLIFNANQMLALQFRLAMVVELMKFSNFYLSQKIFEQDYYFSDIALNSAKNSDMPTTYNKEREYIGEIAYMSKPHQFCSIIGLYGLASVIQRPIMSIYPPTVSQLISSLYNKLIEPRIKAYDEPIMIMWTPSSGKWNINDPLPQTDHFVPIFKRNSPPSPDQNIDIEMRDVQSDENENIPFNILESEKCISDGSDIVEFNSNVDDNDGESSSSSSYTTNNEKNVRKKQTRNSQKRITKLDHIKDKRLQNHPKVNKIITRNEVQCKCGKIIRLHRAYNSRNLEKHSKTSNCLLTEGIRPLTSYFVNSTKSHQISCIGLRDEKHLEYLQRIGGIIHYGGAPRVEVLAKELFPIKFDKNFSWKRLTNNEKVKLENELVARAKWRNDFNSNCIRSVKCKITTTNKGRICKKCMKLNSNKILMNAIERPIPKIENRKFTPKFIIKKNLIFKYLNDSNLNELYYSVDSKQDSFWPILAEKGRQGVFKNKKVFEGLCKVMLEIANREQNNKGNQNLQYTENFANFTTILASLGTRGYELFKQNLAGRTLRNIRLHHAQSDDAIINIELCYENMVRFKRFADSLNYNGPVAAMTDNTKLKERLSYSATLGCVIGSTLSTSETKASNYKEIIAIIDKIKVKNAIAKQVRVYLLQIPLPKIPPIVIGLIPNNNKEKAADILTYHQKVLEYAAQLKINIISFGSDGAANEFNSQSMLINTSTTEKIIFEDKLYNIKFMCPVFPNIGPIIRIQDSKHGKKSGRNALFSGARLLTLGTGTARYDQILMLSKMPDSVLYKRDVENADRQDDGAAYWIFCSSFLKQVYNQNKSQDYSKDGELIDAYQSRTISHNDRLRMAMSAYFFLHMWKNHIEHIQKIYPNIIDIKKNFLAPQTFKIFISLAESLILLILAYRDYYPSVPLCTWIHGSEPCEHFFGLSRQFRNDFTFGDLVQSIPKIMHMFRTHTNASLAKINAEKTSAEGYITNYYEDTIADNIHLTTYPTDDEIHLIIHEAHEQAIAFAKVLEFIGYKNLFYDSTFNTHVLACESDLLDDDLNQDHDDLSQDDNLNQDDDGLEEINKADCELNEISKAAELVSTYNIFNLEKTDDLEQSQIDYIYGQSDKKIIQKNSEIFQTGVLSSGELDISYLISQRRKHEAYSNQRMERIYVAHDSALNLNPNKINNIVALAQNDGAKTGNLRTKRWQNRTRLEVLERYQNAPALPSISVANITLENPANHGGYAFALLGSKICLVQFLAMYHKLTNYHSYVDSTSCIDSLSYISHHLIIYYLGNCENFTENMGFLIVGKKEMAIYNFFNSVIDKLQLIIATKSINDNAE</sequence>
<dbReference type="VEuPathDB" id="FungiDB:RhiirA1_534241"/>
<dbReference type="VEuPathDB" id="FungiDB:FUN_012108"/>
<gene>
    <name evidence="2" type="ORF">RhiirA4_542747</name>
</gene>
<dbReference type="VEuPathDB" id="FungiDB:FUN_004832"/>
<feature type="region of interest" description="Disordered" evidence="1">
    <location>
        <begin position="288"/>
        <end position="323"/>
    </location>
</feature>
<dbReference type="CDD" id="cd22791">
    <property type="entry name" value="OTU_VRTN"/>
    <property type="match status" value="1"/>
</dbReference>
<name>A0A2I1GG69_9GLOM</name>
<accession>A0A2I1GG69</accession>
<dbReference type="VEuPathDB" id="FungiDB:RhiirFUN_024383"/>
<feature type="compositionally biased region" description="Basic residues" evidence="1">
    <location>
        <begin position="312"/>
        <end position="323"/>
    </location>
</feature>